<comment type="caution">
    <text evidence="3">The sequence shown here is derived from an EMBL/GenBank/DDBJ whole genome shotgun (WGS) entry which is preliminary data.</text>
</comment>
<dbReference type="RefSeq" id="WP_225553877.1">
    <property type="nucleotide sequence ID" value="NZ_JADEYP010000021.1"/>
</dbReference>
<dbReference type="SUPFAM" id="SSF48452">
    <property type="entry name" value="TPR-like"/>
    <property type="match status" value="1"/>
</dbReference>
<dbReference type="InterPro" id="IPR011990">
    <property type="entry name" value="TPR-like_helical_dom_sf"/>
</dbReference>
<feature type="domain" description="YaiO beta-barrel" evidence="2">
    <location>
        <begin position="179"/>
        <end position="351"/>
    </location>
</feature>
<evidence type="ECO:0000256" key="1">
    <source>
        <dbReference type="SAM" id="SignalP"/>
    </source>
</evidence>
<dbReference type="EMBL" id="JADEYP010000021">
    <property type="protein sequence ID" value="MCA5005791.1"/>
    <property type="molecule type" value="Genomic_DNA"/>
</dbReference>
<gene>
    <name evidence="3" type="primary">yaiO</name>
    <name evidence="3" type="ORF">IPZ78_11575</name>
</gene>
<feature type="signal peptide" evidence="1">
    <location>
        <begin position="1"/>
        <end position="18"/>
    </location>
</feature>
<dbReference type="InterPro" id="IPR030887">
    <property type="entry name" value="Beta-barrel_YaiO"/>
</dbReference>
<organism evidence="3 4">
    <name type="scientific">Sphingobacterium bovistauri</name>
    <dbReference type="NCBI Taxonomy" id="2781959"/>
    <lineage>
        <taxon>Bacteria</taxon>
        <taxon>Pseudomonadati</taxon>
        <taxon>Bacteroidota</taxon>
        <taxon>Sphingobacteriia</taxon>
        <taxon>Sphingobacteriales</taxon>
        <taxon>Sphingobacteriaceae</taxon>
        <taxon>Sphingobacterium</taxon>
    </lineage>
</organism>
<reference evidence="3" key="1">
    <citation type="submission" date="2020-10" db="EMBL/GenBank/DDBJ databases">
        <authorList>
            <person name="Lu T."/>
            <person name="Wang Q."/>
            <person name="Han X."/>
        </authorList>
    </citation>
    <scope>NUCLEOTIDE SEQUENCE</scope>
    <source>
        <strain evidence="3">WQ 366</strain>
    </source>
</reference>
<dbReference type="NCBIfam" id="TIGR04390">
    <property type="entry name" value="OMP_YaiO_dom"/>
    <property type="match status" value="1"/>
</dbReference>
<accession>A0ABS7Z6G8</accession>
<dbReference type="Pfam" id="PF14559">
    <property type="entry name" value="TPR_19"/>
    <property type="match status" value="1"/>
</dbReference>
<protein>
    <submittedName>
        <fullName evidence="3">YaiO family outer membrane beta-barrel protein</fullName>
    </submittedName>
</protein>
<evidence type="ECO:0000313" key="3">
    <source>
        <dbReference type="EMBL" id="MCA5005791.1"/>
    </source>
</evidence>
<evidence type="ECO:0000313" key="4">
    <source>
        <dbReference type="Proteomes" id="UP001165302"/>
    </source>
</evidence>
<keyword evidence="1" id="KW-0732">Signal</keyword>
<dbReference type="Pfam" id="PF19413">
    <property type="entry name" value="YaiO"/>
    <property type="match status" value="1"/>
</dbReference>
<keyword evidence="4" id="KW-1185">Reference proteome</keyword>
<proteinExistence type="predicted"/>
<feature type="chain" id="PRO_5045797219" evidence="1">
    <location>
        <begin position="19"/>
        <end position="413"/>
    </location>
</feature>
<dbReference type="Proteomes" id="UP001165302">
    <property type="component" value="Unassembled WGS sequence"/>
</dbReference>
<name>A0ABS7Z6G8_9SPHI</name>
<evidence type="ECO:0000259" key="2">
    <source>
        <dbReference type="Pfam" id="PF19413"/>
    </source>
</evidence>
<dbReference type="Gene3D" id="1.25.40.10">
    <property type="entry name" value="Tetratricopeptide repeat domain"/>
    <property type="match status" value="1"/>
</dbReference>
<sequence>MKFIIFTFLISVSFCANCFSQQNTYSSDELFSQARGLAFDQKDYQKAILLTKMALSQSPDYTDLSVFLGRLYTWTDKIDSAQFVFENLQKKGIADEDYFIAYGSLLYWNDITAKANEIVGEGLVHHPQSEGLLILKAKIEYVKKDYLSANKTLVTLINLNPGHTEGRVLSNKIKDYVAKNAIGLSYSFTHFDKQFADNWHIASLSYKRMTSLGSLIFRTNFANKFASNGLQFEMEAYPRINDIFYLYVGAGYSEDVGIFPKYRTGASLYANLPQSFEGEVGFRQLYFSSNIWMYTASIGKYYKNFWFNLRTYLTPNQEAVSHSYTGTLRYYTKGANDYIGFQLGTGISPEENRNNLLVLDEYKLKTFKVGGDYNFSIGRTNLFGISMTYFNQEYRLDEKGNQFDISLSYSKIF</sequence>